<name>A0A3B1AKV6_9ZZZZ</name>
<evidence type="ECO:0000256" key="4">
    <source>
        <dbReference type="ARBA" id="ARBA00022475"/>
    </source>
</evidence>
<keyword evidence="8" id="KW-0811">Translocation</keyword>
<dbReference type="SUPFAM" id="SSF82866">
    <property type="entry name" value="Multidrug efflux transporter AcrB transmembrane domain"/>
    <property type="match status" value="1"/>
</dbReference>
<evidence type="ECO:0000259" key="11">
    <source>
        <dbReference type="Pfam" id="PF02355"/>
    </source>
</evidence>
<reference evidence="12" key="1">
    <citation type="submission" date="2018-06" db="EMBL/GenBank/DDBJ databases">
        <authorList>
            <person name="Zhirakovskaya E."/>
        </authorList>
    </citation>
    <scope>NUCLEOTIDE SEQUENCE</scope>
</reference>
<evidence type="ECO:0000256" key="7">
    <source>
        <dbReference type="ARBA" id="ARBA00022989"/>
    </source>
</evidence>
<dbReference type="PANTHER" id="PTHR30081:SF8">
    <property type="entry name" value="PROTEIN TRANSLOCASE SUBUNIT SECF"/>
    <property type="match status" value="1"/>
</dbReference>
<feature type="transmembrane region" description="Helical" evidence="10">
    <location>
        <begin position="265"/>
        <end position="285"/>
    </location>
</feature>
<evidence type="ECO:0000256" key="9">
    <source>
        <dbReference type="ARBA" id="ARBA00023136"/>
    </source>
</evidence>
<keyword evidence="7 10" id="KW-1133">Transmembrane helix</keyword>
<evidence type="ECO:0000256" key="8">
    <source>
        <dbReference type="ARBA" id="ARBA00023010"/>
    </source>
</evidence>
<gene>
    <name evidence="12" type="ORF">MNBD_GAMMA20-2001</name>
</gene>
<dbReference type="GO" id="GO:0015450">
    <property type="term" value="F:protein-transporting ATPase activity"/>
    <property type="evidence" value="ECO:0007669"/>
    <property type="project" value="InterPro"/>
</dbReference>
<dbReference type="PANTHER" id="PTHR30081">
    <property type="entry name" value="PROTEIN-EXPORT MEMBRANE PROTEIN SEC"/>
    <property type="match status" value="1"/>
</dbReference>
<dbReference type="Pfam" id="PF02355">
    <property type="entry name" value="SecD_SecF_C"/>
    <property type="match status" value="1"/>
</dbReference>
<dbReference type="InterPro" id="IPR022813">
    <property type="entry name" value="SecD/SecF_arch_bac"/>
</dbReference>
<dbReference type="PRINTS" id="PR01755">
    <property type="entry name" value="SECFTRNLCASE"/>
</dbReference>
<evidence type="ECO:0000256" key="10">
    <source>
        <dbReference type="SAM" id="Phobius"/>
    </source>
</evidence>
<dbReference type="HAMAP" id="MF_01464_B">
    <property type="entry name" value="SecF_B"/>
    <property type="match status" value="1"/>
</dbReference>
<dbReference type="InterPro" id="IPR022645">
    <property type="entry name" value="SecD/SecF_bac"/>
</dbReference>
<keyword evidence="4" id="KW-1003">Cell membrane</keyword>
<accession>A0A3B1AKV6</accession>
<dbReference type="NCBIfam" id="TIGR00966">
    <property type="entry name" value="transloc_SecF"/>
    <property type="match status" value="1"/>
</dbReference>
<proteinExistence type="inferred from homology"/>
<feature type="transmembrane region" description="Helical" evidence="10">
    <location>
        <begin position="138"/>
        <end position="155"/>
    </location>
</feature>
<keyword evidence="5 10" id="KW-0812">Transmembrane</keyword>
<organism evidence="12">
    <name type="scientific">hydrothermal vent metagenome</name>
    <dbReference type="NCBI Taxonomy" id="652676"/>
    <lineage>
        <taxon>unclassified sequences</taxon>
        <taxon>metagenomes</taxon>
        <taxon>ecological metagenomes</taxon>
    </lineage>
</organism>
<keyword evidence="6" id="KW-0653">Protein transport</keyword>
<dbReference type="InterPro" id="IPR048634">
    <property type="entry name" value="SecD_SecF_C"/>
</dbReference>
<feature type="transmembrane region" description="Helical" evidence="10">
    <location>
        <begin position="162"/>
        <end position="183"/>
    </location>
</feature>
<dbReference type="NCBIfam" id="TIGR00916">
    <property type="entry name" value="2A0604s01"/>
    <property type="match status" value="1"/>
</dbReference>
<feature type="transmembrane region" description="Helical" evidence="10">
    <location>
        <begin position="189"/>
        <end position="210"/>
    </location>
</feature>
<sequence length="314" mass="33996">MQLFKNATKFDFMGKRKPAIALSVVLLLISIGALVGKGLNFGLDFTGGTLIELGYSQAVDLKPVRETLESLGFAEAVVQHFGTASDVLIRIAPDVDTSNAEISNIVMDALKASEPGDIQMRRVEFVGPQVGEELTNDGGLAMIYALICILVYVGFRFEYRLALGSVMALVHDVVITLGVFALFQLDFDLTVLAAVLAVIGYSLNDTIVVFDRIRENFRKMRKGTSEEVINVSLNQTLTRTVMTSFTTLLVLIALFIFGGELIHGFATALIIGVVVGTYSSIYVASSSALMLGISKADLMPVVVEKEGEEIDDRP</sequence>
<dbReference type="InterPro" id="IPR022646">
    <property type="entry name" value="SecD/SecF_CS"/>
</dbReference>
<evidence type="ECO:0000256" key="5">
    <source>
        <dbReference type="ARBA" id="ARBA00022692"/>
    </source>
</evidence>
<evidence type="ECO:0000256" key="3">
    <source>
        <dbReference type="ARBA" id="ARBA00022448"/>
    </source>
</evidence>
<dbReference type="GO" id="GO:0006886">
    <property type="term" value="P:intracellular protein transport"/>
    <property type="evidence" value="ECO:0007669"/>
    <property type="project" value="InterPro"/>
</dbReference>
<dbReference type="Gene3D" id="1.20.1640.10">
    <property type="entry name" value="Multidrug efflux transporter AcrB transmembrane domain"/>
    <property type="match status" value="1"/>
</dbReference>
<keyword evidence="9 10" id="KW-0472">Membrane</keyword>
<dbReference type="InterPro" id="IPR055344">
    <property type="entry name" value="SecD_SecF_C_bact"/>
</dbReference>
<dbReference type="FunFam" id="1.20.1640.10:FF:000006">
    <property type="entry name" value="Protein-export membrane protein SecF"/>
    <property type="match status" value="1"/>
</dbReference>
<evidence type="ECO:0000313" key="12">
    <source>
        <dbReference type="EMBL" id="VAW94504.1"/>
    </source>
</evidence>
<evidence type="ECO:0000256" key="2">
    <source>
        <dbReference type="ARBA" id="ARBA00015792"/>
    </source>
</evidence>
<feature type="domain" description="Protein export membrane protein SecD/SecF C-terminal" evidence="11">
    <location>
        <begin position="108"/>
        <end position="291"/>
    </location>
</feature>
<dbReference type="EMBL" id="UOFU01000052">
    <property type="protein sequence ID" value="VAW94504.1"/>
    <property type="molecule type" value="Genomic_DNA"/>
</dbReference>
<comment type="subcellular location">
    <subcellularLocation>
        <location evidence="1">Cell membrane</location>
        <topology evidence="1">Multi-pass membrane protein</topology>
    </subcellularLocation>
</comment>
<dbReference type="GO" id="GO:0005886">
    <property type="term" value="C:plasma membrane"/>
    <property type="evidence" value="ECO:0007669"/>
    <property type="project" value="UniProtKB-SubCell"/>
</dbReference>
<keyword evidence="3" id="KW-0813">Transport</keyword>
<feature type="transmembrane region" description="Helical" evidence="10">
    <location>
        <begin position="241"/>
        <end position="259"/>
    </location>
</feature>
<protein>
    <recommendedName>
        <fullName evidence="2">Protein translocase subunit SecF</fullName>
    </recommendedName>
</protein>
<dbReference type="Pfam" id="PF07549">
    <property type="entry name" value="Sec_GG"/>
    <property type="match status" value="1"/>
</dbReference>
<dbReference type="InterPro" id="IPR005665">
    <property type="entry name" value="SecF_bac"/>
</dbReference>
<dbReference type="AlphaFoldDB" id="A0A3B1AKV6"/>
<evidence type="ECO:0000256" key="6">
    <source>
        <dbReference type="ARBA" id="ARBA00022927"/>
    </source>
</evidence>
<evidence type="ECO:0000256" key="1">
    <source>
        <dbReference type="ARBA" id="ARBA00004651"/>
    </source>
</evidence>